<evidence type="ECO:0000313" key="2">
    <source>
        <dbReference type="Proteomes" id="UP000095281"/>
    </source>
</evidence>
<sequence length="68" mass="7394">MASYRCCCNIFRLRFVTLIIGVCVCFVTTLTCSSSSDGRSSSCVSPPTYSVECDESGKLISGKYQAFN</sequence>
<keyword evidence="1" id="KW-0812">Transmembrane</keyword>
<protein>
    <submittedName>
        <fullName evidence="3">Laminin N-terminal domain-containing protein</fullName>
    </submittedName>
</protein>
<proteinExistence type="predicted"/>
<keyword evidence="1" id="KW-1133">Transmembrane helix</keyword>
<dbReference type="WBParaSite" id="MhA1_Contig1126.frz3.gene13">
    <property type="protein sequence ID" value="MhA1_Contig1126.frz3.gene13"/>
    <property type="gene ID" value="MhA1_Contig1126.frz3.gene13"/>
</dbReference>
<keyword evidence="2" id="KW-1185">Reference proteome</keyword>
<name>A0A1I8AZB1_MELHA</name>
<accession>A0A1I8AZB1</accession>
<evidence type="ECO:0000256" key="1">
    <source>
        <dbReference type="SAM" id="Phobius"/>
    </source>
</evidence>
<evidence type="ECO:0000313" key="3">
    <source>
        <dbReference type="WBParaSite" id="MhA1_Contig1126.frz3.gene13"/>
    </source>
</evidence>
<dbReference type="Proteomes" id="UP000095281">
    <property type="component" value="Unplaced"/>
</dbReference>
<feature type="transmembrane region" description="Helical" evidence="1">
    <location>
        <begin position="12"/>
        <end position="31"/>
    </location>
</feature>
<organism evidence="2 3">
    <name type="scientific">Meloidogyne hapla</name>
    <name type="common">Root-knot nematode worm</name>
    <dbReference type="NCBI Taxonomy" id="6305"/>
    <lineage>
        <taxon>Eukaryota</taxon>
        <taxon>Metazoa</taxon>
        <taxon>Ecdysozoa</taxon>
        <taxon>Nematoda</taxon>
        <taxon>Chromadorea</taxon>
        <taxon>Rhabditida</taxon>
        <taxon>Tylenchina</taxon>
        <taxon>Tylenchomorpha</taxon>
        <taxon>Tylenchoidea</taxon>
        <taxon>Meloidogynidae</taxon>
        <taxon>Meloidogyninae</taxon>
        <taxon>Meloidogyne</taxon>
    </lineage>
</organism>
<keyword evidence="1" id="KW-0472">Membrane</keyword>
<reference evidence="3" key="1">
    <citation type="submission" date="2016-11" db="UniProtKB">
        <authorList>
            <consortium name="WormBaseParasite"/>
        </authorList>
    </citation>
    <scope>IDENTIFICATION</scope>
</reference>
<dbReference type="AlphaFoldDB" id="A0A1I8AZB1"/>